<dbReference type="GO" id="GO:0032259">
    <property type="term" value="P:methylation"/>
    <property type="evidence" value="ECO:0007669"/>
    <property type="project" value="UniProtKB-KW"/>
</dbReference>
<dbReference type="PANTHER" id="PTHR43667">
    <property type="entry name" value="CYCLOPROPANE-FATTY-ACYL-PHOSPHOLIPID SYNTHASE"/>
    <property type="match status" value="1"/>
</dbReference>
<dbReference type="InterPro" id="IPR029063">
    <property type="entry name" value="SAM-dependent_MTases_sf"/>
</dbReference>
<dbReference type="Gene3D" id="3.40.50.150">
    <property type="entry name" value="Vaccinia Virus protein VP39"/>
    <property type="match status" value="1"/>
</dbReference>
<dbReference type="AlphaFoldDB" id="T1BFP5"/>
<dbReference type="SUPFAM" id="SSF53335">
    <property type="entry name" value="S-adenosyl-L-methionine-dependent methyltransferases"/>
    <property type="match status" value="1"/>
</dbReference>
<proteinExistence type="predicted"/>
<reference evidence="1" key="1">
    <citation type="submission" date="2013-08" db="EMBL/GenBank/DDBJ databases">
        <authorList>
            <person name="Mendez C."/>
            <person name="Richter M."/>
            <person name="Ferrer M."/>
            <person name="Sanchez J."/>
        </authorList>
    </citation>
    <scope>NUCLEOTIDE SEQUENCE</scope>
</reference>
<gene>
    <name evidence="1" type="ORF">B1A_07729</name>
</gene>
<dbReference type="EMBL" id="AUZX01005552">
    <property type="protein sequence ID" value="EQD67388.1"/>
    <property type="molecule type" value="Genomic_DNA"/>
</dbReference>
<name>T1BFP5_9ZZZZ</name>
<dbReference type="GO" id="GO:0008168">
    <property type="term" value="F:methyltransferase activity"/>
    <property type="evidence" value="ECO:0007669"/>
    <property type="project" value="UniProtKB-KW"/>
</dbReference>
<reference evidence="1" key="2">
    <citation type="journal article" date="2014" name="ISME J.">
        <title>Microbial stratification in low pH oxic and suboxic macroscopic growths along an acid mine drainage.</title>
        <authorList>
            <person name="Mendez-Garcia C."/>
            <person name="Mesa V."/>
            <person name="Sprenger R.R."/>
            <person name="Richter M."/>
            <person name="Diez M.S."/>
            <person name="Solano J."/>
            <person name="Bargiela R."/>
            <person name="Golyshina O.V."/>
            <person name="Manteca A."/>
            <person name="Ramos J.L."/>
            <person name="Gallego J.R."/>
            <person name="Llorente I."/>
            <person name="Martins Dos Santos V.A."/>
            <person name="Jensen O.N."/>
            <person name="Pelaez A.I."/>
            <person name="Sanchez J."/>
            <person name="Ferrer M."/>
        </authorList>
    </citation>
    <scope>NUCLEOTIDE SEQUENCE</scope>
</reference>
<keyword evidence="1" id="KW-0808">Transferase</keyword>
<dbReference type="Pfam" id="PF02353">
    <property type="entry name" value="CMAS"/>
    <property type="match status" value="1"/>
</dbReference>
<keyword evidence="1" id="KW-0489">Methyltransferase</keyword>
<organism evidence="1">
    <name type="scientific">mine drainage metagenome</name>
    <dbReference type="NCBI Taxonomy" id="410659"/>
    <lineage>
        <taxon>unclassified sequences</taxon>
        <taxon>metagenomes</taxon>
        <taxon>ecological metagenomes</taxon>
    </lineage>
</organism>
<feature type="non-terminal residue" evidence="1">
    <location>
        <position position="1"/>
    </location>
</feature>
<dbReference type="InterPro" id="IPR050723">
    <property type="entry name" value="CFA/CMAS"/>
</dbReference>
<protein>
    <submittedName>
        <fullName evidence="1">Cyclopropane-fatty-acyl-phospholipid synthase</fullName>
        <ecNumber evidence="1">2.1.1.-</ecNumber>
    </submittedName>
</protein>
<accession>T1BFP5</accession>
<sequence length="119" mass="13617">HRYRQALKSVDFIKRHVFPGSFIPSVSAMMAAKTRASDLALVALDDFGDSYARTLEAWRRRFVARLSDVRALGFDERFVRLWEFYLAYCEGGFRERALGVAHLLLAKPRWRHGTTGPAA</sequence>
<dbReference type="PANTHER" id="PTHR43667:SF2">
    <property type="entry name" value="FATTY ACID C-METHYL TRANSFERASE"/>
    <property type="match status" value="1"/>
</dbReference>
<dbReference type="EC" id="2.1.1.-" evidence="1"/>
<comment type="caution">
    <text evidence="1">The sequence shown here is derived from an EMBL/GenBank/DDBJ whole genome shotgun (WGS) entry which is preliminary data.</text>
</comment>
<evidence type="ECO:0000313" key="1">
    <source>
        <dbReference type="EMBL" id="EQD67388.1"/>
    </source>
</evidence>